<evidence type="ECO:0000259" key="2">
    <source>
        <dbReference type="Pfam" id="PF17898"/>
    </source>
</evidence>
<dbReference type="EMBL" id="LRPN01000002">
    <property type="protein sequence ID" value="KWZ86458.1"/>
    <property type="molecule type" value="Genomic_DNA"/>
</dbReference>
<dbReference type="InterPro" id="IPR041262">
    <property type="entry name" value="GerD_central"/>
</dbReference>
<dbReference type="NCBIfam" id="NF040801">
    <property type="entry name" value="spore_GerD"/>
    <property type="match status" value="1"/>
</dbReference>
<feature type="signal peptide" evidence="1">
    <location>
        <begin position="1"/>
        <end position="30"/>
    </location>
</feature>
<evidence type="ECO:0000256" key="1">
    <source>
        <dbReference type="SAM" id="SignalP"/>
    </source>
</evidence>
<evidence type="ECO:0000313" key="4">
    <source>
        <dbReference type="Proteomes" id="UP000070376"/>
    </source>
</evidence>
<dbReference type="PATRIC" id="fig|1398.22.peg.91"/>
<organism evidence="3 4">
    <name type="scientific">Heyndrickxia coagulans</name>
    <name type="common">Weizmannia coagulans</name>
    <dbReference type="NCBI Taxonomy" id="1398"/>
    <lineage>
        <taxon>Bacteria</taxon>
        <taxon>Bacillati</taxon>
        <taxon>Bacillota</taxon>
        <taxon>Bacilli</taxon>
        <taxon>Bacillales</taxon>
        <taxon>Bacillaceae</taxon>
        <taxon>Heyndrickxia</taxon>
    </lineage>
</organism>
<gene>
    <name evidence="3" type="ORF">HMPREF3213_00089</name>
</gene>
<sequence length="191" mass="21322">MKKGAKSMKPRTVLLLISLCAALTACSGEASTGGQADYNQTKKMVIDILKTDEGKKALQDVITSDGMKKNLVIDKAYMKEAIEQTLTSDKGKAFWREAMQDPKFAAAVADSMKTENKALLKSLMKDPDYQAMMMDILKDPAYEKEVQTMLKSKEMRKTMQEVVIDTFNDPAFKAKMEDSLLKAAKTMKDKK</sequence>
<dbReference type="Pfam" id="PF17898">
    <property type="entry name" value="GerD"/>
    <property type="match status" value="1"/>
</dbReference>
<evidence type="ECO:0000313" key="3">
    <source>
        <dbReference type="EMBL" id="KWZ86458.1"/>
    </source>
</evidence>
<feature type="chain" id="PRO_5007457174" evidence="1">
    <location>
        <begin position="31"/>
        <end position="191"/>
    </location>
</feature>
<feature type="domain" description="Spore germination GerD central core" evidence="2">
    <location>
        <begin position="71"/>
        <end position="184"/>
    </location>
</feature>
<comment type="caution">
    <text evidence="3">The sequence shown here is derived from an EMBL/GenBank/DDBJ whole genome shotgun (WGS) entry which is preliminary data.</text>
</comment>
<keyword evidence="1" id="KW-0732">Signal</keyword>
<dbReference type="PROSITE" id="PS51257">
    <property type="entry name" value="PROKAR_LIPOPROTEIN"/>
    <property type="match status" value="1"/>
</dbReference>
<proteinExistence type="predicted"/>
<name>A0A133L3S1_HEYCO</name>
<protein>
    <submittedName>
        <fullName evidence="3">Putative spore germination protein GerD</fullName>
    </submittedName>
</protein>
<dbReference type="AlphaFoldDB" id="A0A133L3S1"/>
<dbReference type="Proteomes" id="UP000070376">
    <property type="component" value="Unassembled WGS sequence"/>
</dbReference>
<accession>A0A133L3S1</accession>
<reference evidence="4" key="1">
    <citation type="submission" date="2016-01" db="EMBL/GenBank/DDBJ databases">
        <authorList>
            <person name="Mitreva M."/>
            <person name="Pepin K.H."/>
            <person name="Mihindukulasuriya K.A."/>
            <person name="Fulton R."/>
            <person name="Fronick C."/>
            <person name="O'Laughlin M."/>
            <person name="Miner T."/>
            <person name="Herter B."/>
            <person name="Rosa B.A."/>
            <person name="Cordes M."/>
            <person name="Tomlinson C."/>
            <person name="Wollam A."/>
            <person name="Palsikar V.B."/>
            <person name="Mardis E.R."/>
            <person name="Wilson R.K."/>
        </authorList>
    </citation>
    <scope>NUCLEOTIDE SEQUENCE [LARGE SCALE GENOMIC DNA]</scope>
    <source>
        <strain evidence="4">GED7749B</strain>
    </source>
</reference>